<feature type="region of interest" description="Disordered" evidence="7">
    <location>
        <begin position="100"/>
        <end position="160"/>
    </location>
</feature>
<feature type="coiled-coil region" evidence="6">
    <location>
        <begin position="163"/>
        <end position="190"/>
    </location>
</feature>
<evidence type="ECO:0000259" key="8">
    <source>
        <dbReference type="PROSITE" id="PS50089"/>
    </source>
</evidence>
<keyword evidence="4" id="KW-0539">Nucleus</keyword>
<reference evidence="9 10" key="1">
    <citation type="journal article" date="2011" name="Genome Biol.">
        <title>Genome sequence of the insect pathogenic fungus Cordyceps militaris, a valued traditional Chinese medicine.</title>
        <authorList>
            <person name="Zheng P."/>
            <person name="Xia Y."/>
            <person name="Xiao G."/>
            <person name="Xiong C."/>
            <person name="Hu X."/>
            <person name="Zhang S."/>
            <person name="Zheng H."/>
            <person name="Huang Y."/>
            <person name="Zhou Y."/>
            <person name="Wang S."/>
            <person name="Zhao G.P."/>
            <person name="Liu X."/>
            <person name="St Leger R.J."/>
            <person name="Wang C."/>
        </authorList>
    </citation>
    <scope>NUCLEOTIDE SEQUENCE [LARGE SCALE GENOMIC DNA]</scope>
    <source>
        <strain evidence="9 10">CM01</strain>
    </source>
</reference>
<name>G3JH80_CORMM</name>
<gene>
    <name evidence="9" type="ORF">CCM_05794</name>
</gene>
<dbReference type="GO" id="GO:0008270">
    <property type="term" value="F:zinc ion binding"/>
    <property type="evidence" value="ECO:0007669"/>
    <property type="project" value="UniProtKB-KW"/>
</dbReference>
<dbReference type="eggNOG" id="KOG3039">
    <property type="taxonomic scope" value="Eukaryota"/>
</dbReference>
<keyword evidence="1" id="KW-0479">Metal-binding</keyword>
<dbReference type="InParanoid" id="G3JH80"/>
<dbReference type="PANTHER" id="PTHR13063">
    <property type="entry name" value="ENOS INTERACTING PROTEIN"/>
    <property type="match status" value="1"/>
</dbReference>
<dbReference type="PANTHER" id="PTHR13063:SF10">
    <property type="entry name" value="NITRIC OXIDE SYNTHASE-INTERACTING PROTEIN"/>
    <property type="match status" value="1"/>
</dbReference>
<dbReference type="PROSITE" id="PS00518">
    <property type="entry name" value="ZF_RING_1"/>
    <property type="match status" value="1"/>
</dbReference>
<keyword evidence="3" id="KW-0862">Zinc</keyword>
<evidence type="ECO:0000256" key="5">
    <source>
        <dbReference type="PROSITE-ProRule" id="PRU00175"/>
    </source>
</evidence>
<proteinExistence type="inferred from homology"/>
<evidence type="ECO:0000256" key="3">
    <source>
        <dbReference type="ARBA" id="ARBA00022833"/>
    </source>
</evidence>
<dbReference type="GO" id="GO:0061630">
    <property type="term" value="F:ubiquitin protein ligase activity"/>
    <property type="evidence" value="ECO:0007669"/>
    <property type="project" value="InterPro"/>
</dbReference>
<dbReference type="SMART" id="SM00184">
    <property type="entry name" value="RING"/>
    <property type="match status" value="1"/>
</dbReference>
<evidence type="ECO:0000313" key="9">
    <source>
        <dbReference type="EMBL" id="EGX91636.1"/>
    </source>
</evidence>
<dbReference type="PROSITE" id="PS50089">
    <property type="entry name" value="ZF_RING_2"/>
    <property type="match status" value="1"/>
</dbReference>
<evidence type="ECO:0000313" key="10">
    <source>
        <dbReference type="Proteomes" id="UP000001610"/>
    </source>
</evidence>
<feature type="compositionally biased region" description="Basic and acidic residues" evidence="7">
    <location>
        <begin position="143"/>
        <end position="153"/>
    </location>
</feature>
<dbReference type="VEuPathDB" id="FungiDB:CCM_05794"/>
<protein>
    <submittedName>
        <fullName evidence="9">Zinc finger containing protein</fullName>
    </submittedName>
</protein>
<keyword evidence="2 5" id="KW-0863">Zinc-finger</keyword>
<dbReference type="RefSeq" id="XP_006671001.1">
    <property type="nucleotide sequence ID" value="XM_006670938.1"/>
</dbReference>
<evidence type="ECO:0000256" key="2">
    <source>
        <dbReference type="ARBA" id="ARBA00022771"/>
    </source>
</evidence>
<dbReference type="InterPro" id="IPR016818">
    <property type="entry name" value="NOSIP"/>
</dbReference>
<dbReference type="AlphaFoldDB" id="G3JH80"/>
<feature type="domain" description="RING-type" evidence="8">
    <location>
        <begin position="265"/>
        <end position="320"/>
    </location>
</feature>
<dbReference type="GO" id="GO:0005634">
    <property type="term" value="C:nucleus"/>
    <property type="evidence" value="ECO:0007669"/>
    <property type="project" value="UniProtKB-SubCell"/>
</dbReference>
<dbReference type="STRING" id="983644.G3JH80"/>
<dbReference type="OrthoDB" id="116827at2759"/>
<dbReference type="EMBL" id="JH126402">
    <property type="protein sequence ID" value="EGX91636.1"/>
    <property type="molecule type" value="Genomic_DNA"/>
</dbReference>
<dbReference type="SUPFAM" id="SSF57850">
    <property type="entry name" value="RING/U-box"/>
    <property type="match status" value="2"/>
</dbReference>
<organism evidence="9 10">
    <name type="scientific">Cordyceps militaris (strain CM01)</name>
    <name type="common">Caterpillar fungus</name>
    <dbReference type="NCBI Taxonomy" id="983644"/>
    <lineage>
        <taxon>Eukaryota</taxon>
        <taxon>Fungi</taxon>
        <taxon>Dikarya</taxon>
        <taxon>Ascomycota</taxon>
        <taxon>Pezizomycotina</taxon>
        <taxon>Sordariomycetes</taxon>
        <taxon>Hypocreomycetidae</taxon>
        <taxon>Hypocreales</taxon>
        <taxon>Cordycipitaceae</taxon>
        <taxon>Cordyceps</taxon>
    </lineage>
</organism>
<dbReference type="Proteomes" id="UP000001610">
    <property type="component" value="Unassembled WGS sequence"/>
</dbReference>
<dbReference type="KEGG" id="cmt:CCM_05794"/>
<evidence type="ECO:0000256" key="4">
    <source>
        <dbReference type="PIRNR" id="PIRNR023577"/>
    </source>
</evidence>
<feature type="compositionally biased region" description="Basic and acidic residues" evidence="7">
    <location>
        <begin position="100"/>
        <end position="130"/>
    </location>
</feature>
<dbReference type="InterPro" id="IPR013083">
    <property type="entry name" value="Znf_RING/FYVE/PHD"/>
</dbReference>
<dbReference type="PIRSF" id="PIRSF023577">
    <property type="entry name" value="ENOS_interacting"/>
    <property type="match status" value="1"/>
</dbReference>
<dbReference type="InterPro" id="IPR017907">
    <property type="entry name" value="Znf_RING_CS"/>
</dbReference>
<dbReference type="OMA" id="PCVTKFM"/>
<evidence type="ECO:0000256" key="7">
    <source>
        <dbReference type="SAM" id="MobiDB-lite"/>
    </source>
</evidence>
<dbReference type="GeneID" id="18167812"/>
<sequence length="376" mass="40888">MSHSMLLFDFQAASARTNLSSGKRNTTRPVFTSHERSLAKANWASKSARLHRDSFLPFGSCSLCLELARDPVSCLGGDIFCRECALANMLAQKQDIKRADKARRQAERDTARAQAAHDDEDQRRAVRDFELTQAGLSGSARPAAERDVAKETNNDTPRITNVKRKFELDAEELERIAKEDRAKARKTINDEEAAKSSLPSFWTPSLTPDATKDARLLEASKKTKPVAVCPASASDNPHALSLQHLITIHFDEQSDLSKRAGTRTCPSCRKTLTNASSPAMAIKCGHVLCLGCVKQFVAPPPKQAAKETTRDAAAACFVCDTPLSWRVDAFTSTSTSTSTSKPSLLPSGMIALKSEGTGFSARGGNTVERNNVAFQC</sequence>
<keyword evidence="10" id="KW-1185">Reference proteome</keyword>
<evidence type="ECO:0000256" key="6">
    <source>
        <dbReference type="SAM" id="Coils"/>
    </source>
</evidence>
<keyword evidence="6" id="KW-0175">Coiled coil</keyword>
<accession>G3JH80</accession>
<dbReference type="HOGENOM" id="CLU_053742_1_1_1"/>
<dbReference type="InterPro" id="IPR027370">
    <property type="entry name" value="Znf-RING_euk"/>
</dbReference>
<dbReference type="Pfam" id="PF13445">
    <property type="entry name" value="zf-RING_UBOX"/>
    <property type="match status" value="1"/>
</dbReference>
<dbReference type="InterPro" id="IPR001841">
    <property type="entry name" value="Znf_RING"/>
</dbReference>
<comment type="subcellular location">
    <subcellularLocation>
        <location evidence="4">Nucleus</location>
    </subcellularLocation>
</comment>
<dbReference type="Gene3D" id="3.30.40.10">
    <property type="entry name" value="Zinc/RING finger domain, C3HC4 (zinc finger)"/>
    <property type="match status" value="2"/>
</dbReference>
<evidence type="ECO:0000256" key="1">
    <source>
        <dbReference type="ARBA" id="ARBA00022723"/>
    </source>
</evidence>
<comment type="similarity">
    <text evidence="4">Belongs to the NOSIP family.</text>
</comment>